<evidence type="ECO:0000313" key="1">
    <source>
        <dbReference type="EMBL" id="GIX90219.1"/>
    </source>
</evidence>
<accession>A0AAV4NZK3</accession>
<name>A0AAV4NZK3_CAEEX</name>
<gene>
    <name evidence="1" type="ORF">CEXT_38921</name>
</gene>
<evidence type="ECO:0000313" key="2">
    <source>
        <dbReference type="Proteomes" id="UP001054945"/>
    </source>
</evidence>
<dbReference type="EMBL" id="BPLR01021481">
    <property type="protein sequence ID" value="GIX90219.1"/>
    <property type="molecule type" value="Genomic_DNA"/>
</dbReference>
<proteinExistence type="predicted"/>
<reference evidence="1 2" key="1">
    <citation type="submission" date="2021-06" db="EMBL/GenBank/DDBJ databases">
        <title>Caerostris extrusa draft genome.</title>
        <authorList>
            <person name="Kono N."/>
            <person name="Arakawa K."/>
        </authorList>
    </citation>
    <scope>NUCLEOTIDE SEQUENCE [LARGE SCALE GENOMIC DNA]</scope>
</reference>
<sequence>MTRRHPFFQVYTVQLPTFVDDFSQTYAVNPGQPSATIICRMTTRNPSKKGFFLSFLSWLCIFKPRAISSCLASLSSHQSGGGRVEKVIEGHEQGNVIKSRHPLVMVEYVFPLPRRVFSPLKS</sequence>
<organism evidence="1 2">
    <name type="scientific">Caerostris extrusa</name>
    <name type="common">Bark spider</name>
    <name type="synonym">Caerostris bankana</name>
    <dbReference type="NCBI Taxonomy" id="172846"/>
    <lineage>
        <taxon>Eukaryota</taxon>
        <taxon>Metazoa</taxon>
        <taxon>Ecdysozoa</taxon>
        <taxon>Arthropoda</taxon>
        <taxon>Chelicerata</taxon>
        <taxon>Arachnida</taxon>
        <taxon>Araneae</taxon>
        <taxon>Araneomorphae</taxon>
        <taxon>Entelegynae</taxon>
        <taxon>Araneoidea</taxon>
        <taxon>Araneidae</taxon>
        <taxon>Caerostris</taxon>
    </lineage>
</organism>
<dbReference type="AlphaFoldDB" id="A0AAV4NZK3"/>
<protein>
    <submittedName>
        <fullName evidence="1">Uncharacterized protein</fullName>
    </submittedName>
</protein>
<keyword evidence="2" id="KW-1185">Reference proteome</keyword>
<dbReference type="Proteomes" id="UP001054945">
    <property type="component" value="Unassembled WGS sequence"/>
</dbReference>
<comment type="caution">
    <text evidence="1">The sequence shown here is derived from an EMBL/GenBank/DDBJ whole genome shotgun (WGS) entry which is preliminary data.</text>
</comment>